<evidence type="ECO:0000313" key="4">
    <source>
        <dbReference type="Ensembl" id="ENSCABP00000019531.1"/>
    </source>
</evidence>
<keyword evidence="2" id="KW-0235">DNA replication</keyword>
<proteinExistence type="inferred from homology"/>
<evidence type="ECO:0000256" key="2">
    <source>
        <dbReference type="ARBA" id="ARBA00022705"/>
    </source>
</evidence>
<evidence type="ECO:0000256" key="1">
    <source>
        <dbReference type="ARBA" id="ARBA00008010"/>
    </source>
</evidence>
<dbReference type="InterPro" id="IPR027417">
    <property type="entry name" value="P-loop_NTPase"/>
</dbReference>
<reference evidence="4" key="1">
    <citation type="submission" date="2025-08" db="UniProtKB">
        <authorList>
            <consortium name="Ensembl"/>
        </authorList>
    </citation>
    <scope>IDENTIFICATION</scope>
</reference>
<organism evidence="4 5">
    <name type="scientific">Chelonoidis abingdonii</name>
    <name type="common">Abingdon island giant tortoise</name>
    <name type="synonym">Testudo abingdonii</name>
    <dbReference type="NCBI Taxonomy" id="106734"/>
    <lineage>
        <taxon>Eukaryota</taxon>
        <taxon>Metazoa</taxon>
        <taxon>Chordata</taxon>
        <taxon>Craniata</taxon>
        <taxon>Vertebrata</taxon>
        <taxon>Euteleostomi</taxon>
        <taxon>Archelosauria</taxon>
        <taxon>Testudinata</taxon>
        <taxon>Testudines</taxon>
        <taxon>Cryptodira</taxon>
        <taxon>Durocryptodira</taxon>
        <taxon>Testudinoidea</taxon>
        <taxon>Testudinidae</taxon>
        <taxon>Chelonoidis</taxon>
    </lineage>
</organism>
<keyword evidence="5" id="KW-1185">Reference proteome</keyword>
<dbReference type="InterPro" id="IPR041562">
    <property type="entry name" value="MCM_lid"/>
</dbReference>
<dbReference type="GO" id="GO:0003697">
    <property type="term" value="F:single-stranded DNA binding"/>
    <property type="evidence" value="ECO:0007669"/>
    <property type="project" value="TreeGrafter"/>
</dbReference>
<protein>
    <recommendedName>
        <fullName evidence="3">MCM AAA-lid domain-containing protein</fullName>
    </recommendedName>
</protein>
<dbReference type="GO" id="GO:0006271">
    <property type="term" value="P:DNA strand elongation involved in DNA replication"/>
    <property type="evidence" value="ECO:0007669"/>
    <property type="project" value="TreeGrafter"/>
</dbReference>
<sequence length="146" mass="16353">LIRKIGSGRGMVSAYPRQLESLIRLAEAHAKVSFFNKVETIDVEEAKRLHREVLKQSATDPRTGIVDISILTTGLCAQALKKLIQSKGKTPALKYQQLFLLYMFSNFSLFFKAVTKGRFEEALRALADDDFLTVTGKTIKIAVMKC</sequence>
<dbReference type="PANTHER" id="PTHR11630:SF66">
    <property type="entry name" value="DNA REPLICATION LICENSING FACTOR MCM4"/>
    <property type="match status" value="1"/>
</dbReference>
<dbReference type="Pfam" id="PF17855">
    <property type="entry name" value="MCM_lid"/>
    <property type="match status" value="1"/>
</dbReference>
<dbReference type="Ensembl" id="ENSCABT00000021407.1">
    <property type="protein sequence ID" value="ENSCABP00000019531.1"/>
    <property type="gene ID" value="ENSCABG00000014422.1"/>
</dbReference>
<evidence type="ECO:0000313" key="5">
    <source>
        <dbReference type="Proteomes" id="UP000694404"/>
    </source>
</evidence>
<dbReference type="OMA" id="SKMFDET"/>
<dbReference type="GO" id="GO:1902975">
    <property type="term" value="P:mitotic DNA replication initiation"/>
    <property type="evidence" value="ECO:0007669"/>
    <property type="project" value="TreeGrafter"/>
</dbReference>
<dbReference type="GO" id="GO:0005634">
    <property type="term" value="C:nucleus"/>
    <property type="evidence" value="ECO:0007669"/>
    <property type="project" value="TreeGrafter"/>
</dbReference>
<evidence type="ECO:0000259" key="3">
    <source>
        <dbReference type="Pfam" id="PF17855"/>
    </source>
</evidence>
<feature type="domain" description="MCM AAA-lid" evidence="3">
    <location>
        <begin position="7"/>
        <end position="53"/>
    </location>
</feature>
<dbReference type="Proteomes" id="UP000694404">
    <property type="component" value="Unplaced"/>
</dbReference>
<comment type="similarity">
    <text evidence="1">Belongs to the MCM family.</text>
</comment>
<dbReference type="GO" id="GO:0005524">
    <property type="term" value="F:ATP binding"/>
    <property type="evidence" value="ECO:0007669"/>
    <property type="project" value="InterPro"/>
</dbReference>
<dbReference type="Gene3D" id="3.40.50.300">
    <property type="entry name" value="P-loop containing nucleotide triphosphate hydrolases"/>
    <property type="match status" value="1"/>
</dbReference>
<dbReference type="GeneTree" id="ENSGT01150000286951"/>
<name>A0A8C0H7U9_CHEAB</name>
<dbReference type="GO" id="GO:0000727">
    <property type="term" value="P:double-strand break repair via break-induced replication"/>
    <property type="evidence" value="ECO:0007669"/>
    <property type="project" value="TreeGrafter"/>
</dbReference>
<dbReference type="GO" id="GO:0042555">
    <property type="term" value="C:MCM complex"/>
    <property type="evidence" value="ECO:0007669"/>
    <property type="project" value="TreeGrafter"/>
</dbReference>
<dbReference type="InterPro" id="IPR031327">
    <property type="entry name" value="MCM"/>
</dbReference>
<dbReference type="PANTHER" id="PTHR11630">
    <property type="entry name" value="DNA REPLICATION LICENSING FACTOR MCM FAMILY MEMBER"/>
    <property type="match status" value="1"/>
</dbReference>
<dbReference type="GO" id="GO:0017116">
    <property type="term" value="F:single-stranded DNA helicase activity"/>
    <property type="evidence" value="ECO:0007669"/>
    <property type="project" value="TreeGrafter"/>
</dbReference>
<accession>A0A8C0H7U9</accession>
<reference evidence="4" key="2">
    <citation type="submission" date="2025-09" db="UniProtKB">
        <authorList>
            <consortium name="Ensembl"/>
        </authorList>
    </citation>
    <scope>IDENTIFICATION</scope>
</reference>
<dbReference type="AlphaFoldDB" id="A0A8C0H7U9"/>